<proteinExistence type="predicted"/>
<dbReference type="EMBL" id="JAAKFY010000025">
    <property type="protein sequence ID" value="KAF3835421.1"/>
    <property type="molecule type" value="Genomic_DNA"/>
</dbReference>
<reference evidence="1 2" key="1">
    <citation type="submission" date="2020-03" db="EMBL/GenBank/DDBJ databases">
        <title>Dissostichus mawsoni Genome sequencing and assembly.</title>
        <authorList>
            <person name="Park H."/>
        </authorList>
    </citation>
    <scope>NUCLEOTIDE SEQUENCE [LARGE SCALE GENOMIC DNA]</scope>
    <source>
        <strain evidence="1">DM0001</strain>
        <tissue evidence="1">Muscle</tissue>
    </source>
</reference>
<keyword evidence="2" id="KW-1185">Reference proteome</keyword>
<evidence type="ECO:0000313" key="1">
    <source>
        <dbReference type="EMBL" id="KAF3835421.1"/>
    </source>
</evidence>
<sequence length="362" mass="38369">MLQEEPLVEQLSWSKVQLELLELQVEVIPLLSTADTVWLWSGPEFSQVTTAMSVLHCRSTNTPSGLHGAEVGAGGIAGYTGIVTADGDRCVRTDIANSRPPLHCEGVGGAVQWSATAITFTSYMRPQSSDVREQSVCVVLHDTMWSPEDTSAWKLFLPKVSSQLRKTMPVTQEGTGRWVRGECSQFLNTSYLNDLLNTLSSPPLKKSSITCDNLKRRTGFARTVDSLSDGLDGVGLSTLQHLQDTAAVGGAAGRPLSLGGGGVDCDAHGILVFNPVVALPVACQHGHSVVPPTLQLGQLTGRAAGLTGVRVSVGFSKDGVFICSGAVRPGHIHHARSAMQKGCHICGVTGSWKRGGGCKLYV</sequence>
<gene>
    <name evidence="1" type="ORF">F7725_027979</name>
</gene>
<accession>A0A7J5XEQ6</accession>
<dbReference type="Proteomes" id="UP000518266">
    <property type="component" value="Unassembled WGS sequence"/>
</dbReference>
<name>A0A7J5XEQ6_DISMA</name>
<evidence type="ECO:0000313" key="2">
    <source>
        <dbReference type="Proteomes" id="UP000518266"/>
    </source>
</evidence>
<organism evidence="1 2">
    <name type="scientific">Dissostichus mawsoni</name>
    <name type="common">Antarctic cod</name>
    <dbReference type="NCBI Taxonomy" id="36200"/>
    <lineage>
        <taxon>Eukaryota</taxon>
        <taxon>Metazoa</taxon>
        <taxon>Chordata</taxon>
        <taxon>Craniata</taxon>
        <taxon>Vertebrata</taxon>
        <taxon>Euteleostomi</taxon>
        <taxon>Actinopterygii</taxon>
        <taxon>Neopterygii</taxon>
        <taxon>Teleostei</taxon>
        <taxon>Neoteleostei</taxon>
        <taxon>Acanthomorphata</taxon>
        <taxon>Eupercaria</taxon>
        <taxon>Perciformes</taxon>
        <taxon>Notothenioidei</taxon>
        <taxon>Nototheniidae</taxon>
        <taxon>Dissostichus</taxon>
    </lineage>
</organism>
<comment type="caution">
    <text evidence="1">The sequence shown here is derived from an EMBL/GenBank/DDBJ whole genome shotgun (WGS) entry which is preliminary data.</text>
</comment>
<dbReference type="AlphaFoldDB" id="A0A7J5XEQ6"/>
<protein>
    <submittedName>
        <fullName evidence="1">Uncharacterized protein</fullName>
    </submittedName>
</protein>